<feature type="region of interest" description="Disordered" evidence="2">
    <location>
        <begin position="728"/>
        <end position="769"/>
    </location>
</feature>
<feature type="compositionally biased region" description="Basic and acidic residues" evidence="2">
    <location>
        <begin position="517"/>
        <end position="529"/>
    </location>
</feature>
<organism evidence="3 4">
    <name type="scientific">Glomus cerebriforme</name>
    <dbReference type="NCBI Taxonomy" id="658196"/>
    <lineage>
        <taxon>Eukaryota</taxon>
        <taxon>Fungi</taxon>
        <taxon>Fungi incertae sedis</taxon>
        <taxon>Mucoromycota</taxon>
        <taxon>Glomeromycotina</taxon>
        <taxon>Glomeromycetes</taxon>
        <taxon>Glomerales</taxon>
        <taxon>Glomeraceae</taxon>
        <taxon>Glomus</taxon>
    </lineage>
</organism>
<name>A0A397TAV6_9GLOM</name>
<evidence type="ECO:0000256" key="1">
    <source>
        <dbReference type="SAM" id="Coils"/>
    </source>
</evidence>
<feature type="compositionally biased region" description="Low complexity" evidence="2">
    <location>
        <begin position="530"/>
        <end position="539"/>
    </location>
</feature>
<evidence type="ECO:0000256" key="2">
    <source>
        <dbReference type="SAM" id="MobiDB-lite"/>
    </source>
</evidence>
<reference evidence="3 4" key="1">
    <citation type="submission" date="2018-06" db="EMBL/GenBank/DDBJ databases">
        <title>Comparative genomics reveals the genomic features of Rhizophagus irregularis, R. cerebriforme, R. diaphanum and Gigaspora rosea, and their symbiotic lifestyle signature.</title>
        <authorList>
            <person name="Morin E."/>
            <person name="San Clemente H."/>
            <person name="Chen E.C.H."/>
            <person name="De La Providencia I."/>
            <person name="Hainaut M."/>
            <person name="Kuo A."/>
            <person name="Kohler A."/>
            <person name="Murat C."/>
            <person name="Tang N."/>
            <person name="Roy S."/>
            <person name="Loubradou J."/>
            <person name="Henrissat B."/>
            <person name="Grigoriev I.V."/>
            <person name="Corradi N."/>
            <person name="Roux C."/>
            <person name="Martin F.M."/>
        </authorList>
    </citation>
    <scope>NUCLEOTIDE SEQUENCE [LARGE SCALE GENOMIC DNA]</scope>
    <source>
        <strain evidence="3 4">DAOM 227022</strain>
    </source>
</reference>
<feature type="compositionally biased region" description="Polar residues" evidence="2">
    <location>
        <begin position="621"/>
        <end position="630"/>
    </location>
</feature>
<feature type="region of interest" description="Disordered" evidence="2">
    <location>
        <begin position="1"/>
        <end position="32"/>
    </location>
</feature>
<comment type="caution">
    <text evidence="3">The sequence shown here is derived from an EMBL/GenBank/DDBJ whole genome shotgun (WGS) entry which is preliminary data.</text>
</comment>
<dbReference type="EMBL" id="QKYT01000062">
    <property type="protein sequence ID" value="RIA95368.1"/>
    <property type="molecule type" value="Genomic_DNA"/>
</dbReference>
<proteinExistence type="predicted"/>
<feature type="coiled-coil region" evidence="1">
    <location>
        <begin position="549"/>
        <end position="590"/>
    </location>
</feature>
<evidence type="ECO:0000313" key="4">
    <source>
        <dbReference type="Proteomes" id="UP000265703"/>
    </source>
</evidence>
<protein>
    <submittedName>
        <fullName evidence="3">Uncharacterized protein</fullName>
    </submittedName>
</protein>
<accession>A0A397TAV6</accession>
<dbReference type="Proteomes" id="UP000265703">
    <property type="component" value="Unassembled WGS sequence"/>
</dbReference>
<gene>
    <name evidence="3" type="ORF">C1645_816739</name>
</gene>
<feature type="compositionally biased region" description="Polar residues" evidence="2">
    <location>
        <begin position="698"/>
        <end position="713"/>
    </location>
</feature>
<sequence>MSQTSSKSTRQLRSHSKTFTSPTSNQAQQTISSQKLDKEIVNLTYSSQNNIQIPIENTTENMDIDPINNSSTQTKNNTVPYLSQPTENTLTVDYDLPRNNKDISLNSSVHAIQNNQNNPKGKNKEIANPTIIDQGLAPITKKHDFNHITTTTNTDLQQPQTTQNFNYRTEDQNSDIIDISDVKLNTNQTQYIAFAPLNSFKISTFKQLKASIRHVFNKKLNKDFAGILGIQNFKGIKIVKILLNDKNIRDSLHNVTISELNVKFYIYDQDNLNKIIEPFLETKRLNTIRIVNIPYHIDNQNILEYISNELGPINSFEEVIKYNPRDQRYPDKNGKNKRRQTFKQLKIEFTSKKSIETIMNDDIWAIPYETYYLRILSNETQADEYKRRSTFKYKITSIPTSASIQNIEPLLQKLKAKTCTFTNTHPRRLTKTAFVYVDNFNYTNQNRKMKLENSNIYVLHPESITCTVCGSPSHDYTKCNRSEQLSKAVQSFQNHQNLLINDMNKKFNNVINKNNGRHTEPKFQNDRKPYQNNGNYQNNFHHNEQSTIITNLMKEIQSLTNTVASQNQTINKLQQQVHNLTNELNDNNKNMLSIKETNLQLNYKLDMTITKLDKLNELIITPTTQQPTSNQKKRRSASPPKDNKTSHQPQTKKSLSYSPYKFSSPNKPNTNQLPPTNFNMSSLQSITSFNDSNDKESTQAGPSSIPPNNQYTVQPYYSNYTETLPSEFPDDDENLTNNAFYTDSNPNQQTDTPSQNKRWLDISGWIGSN</sequence>
<evidence type="ECO:0000313" key="3">
    <source>
        <dbReference type="EMBL" id="RIA95368.1"/>
    </source>
</evidence>
<feature type="region of interest" description="Disordered" evidence="2">
    <location>
        <begin position="514"/>
        <end position="539"/>
    </location>
</feature>
<keyword evidence="1" id="KW-0175">Coiled coil</keyword>
<dbReference type="OrthoDB" id="2446101at2759"/>
<feature type="compositionally biased region" description="Polar residues" evidence="2">
    <location>
        <begin position="735"/>
        <end position="757"/>
    </location>
</feature>
<keyword evidence="4" id="KW-1185">Reference proteome</keyword>
<feature type="region of interest" description="Disordered" evidence="2">
    <location>
        <begin position="620"/>
        <end position="713"/>
    </location>
</feature>
<dbReference type="AlphaFoldDB" id="A0A397TAV6"/>
<feature type="compositionally biased region" description="Polar residues" evidence="2">
    <location>
        <begin position="646"/>
        <end position="691"/>
    </location>
</feature>
<feature type="compositionally biased region" description="Polar residues" evidence="2">
    <location>
        <begin position="17"/>
        <end position="32"/>
    </location>
</feature>